<evidence type="ECO:0000313" key="13">
    <source>
        <dbReference type="EMBL" id="GAA2351864.1"/>
    </source>
</evidence>
<dbReference type="Proteomes" id="UP001501584">
    <property type="component" value="Unassembled WGS sequence"/>
</dbReference>
<evidence type="ECO:0000256" key="9">
    <source>
        <dbReference type="ARBA" id="ARBA00023125"/>
    </source>
</evidence>
<dbReference type="Pfam" id="PF02467">
    <property type="entry name" value="Whib"/>
    <property type="match status" value="1"/>
</dbReference>
<dbReference type="InterPro" id="IPR003482">
    <property type="entry name" value="Whib"/>
</dbReference>
<comment type="subcellular location">
    <subcellularLocation>
        <location evidence="2">Cytoplasm</location>
    </subcellularLocation>
</comment>
<evidence type="ECO:0000256" key="4">
    <source>
        <dbReference type="ARBA" id="ARBA00022485"/>
    </source>
</evidence>
<comment type="similarity">
    <text evidence="3">Belongs to the WhiB family.</text>
</comment>
<dbReference type="RefSeq" id="WP_310283717.1">
    <property type="nucleotide sequence ID" value="NZ_BAAASX010000029.1"/>
</dbReference>
<comment type="caution">
    <text evidence="13">The sequence shown here is derived from an EMBL/GenBank/DDBJ whole genome shotgun (WGS) entry which is preliminary data.</text>
</comment>
<organism evidence="13 14">
    <name type="scientific">Glycomyces rutgersensis</name>
    <dbReference type="NCBI Taxonomy" id="58115"/>
    <lineage>
        <taxon>Bacteria</taxon>
        <taxon>Bacillati</taxon>
        <taxon>Actinomycetota</taxon>
        <taxon>Actinomycetes</taxon>
        <taxon>Glycomycetales</taxon>
        <taxon>Glycomycetaceae</taxon>
        <taxon>Glycomyces</taxon>
    </lineage>
</organism>
<evidence type="ECO:0000256" key="3">
    <source>
        <dbReference type="ARBA" id="ARBA00006597"/>
    </source>
</evidence>
<keyword evidence="6" id="KW-0408">Iron</keyword>
<keyword evidence="9" id="KW-0238">DNA-binding</keyword>
<reference evidence="13 14" key="1">
    <citation type="journal article" date="2019" name="Int. J. Syst. Evol. Microbiol.">
        <title>The Global Catalogue of Microorganisms (GCM) 10K type strain sequencing project: providing services to taxonomists for standard genome sequencing and annotation.</title>
        <authorList>
            <consortium name="The Broad Institute Genomics Platform"/>
            <consortium name="The Broad Institute Genome Sequencing Center for Infectious Disease"/>
            <person name="Wu L."/>
            <person name="Ma J."/>
        </authorList>
    </citation>
    <scope>NUCLEOTIDE SEQUENCE [LARGE SCALE GENOMIC DNA]</scope>
    <source>
        <strain evidence="13 14">JCM 6238</strain>
    </source>
</reference>
<evidence type="ECO:0000256" key="11">
    <source>
        <dbReference type="ARBA" id="ARBA00023163"/>
    </source>
</evidence>
<accession>A0ABN3GHY9</accession>
<evidence type="ECO:0000313" key="14">
    <source>
        <dbReference type="Proteomes" id="UP001501584"/>
    </source>
</evidence>
<comment type="cofactor">
    <cofactor evidence="1">
        <name>[4Fe-4S] cluster</name>
        <dbReference type="ChEBI" id="CHEBI:49883"/>
    </cofactor>
</comment>
<dbReference type="InterPro" id="IPR034768">
    <property type="entry name" value="4FE4S_WBL"/>
</dbReference>
<protein>
    <recommendedName>
        <fullName evidence="12">4Fe-4S Wbl-type domain-containing protein</fullName>
    </recommendedName>
</protein>
<sequence>MNTDWMKRAACEDMNTNMFFPDKAEDEGPARAVCSQCTVAQQCLQYALAQNTSLAGIWGNTNKRQRKRIREGGTAARPLEQSGMAAVNAAKTHCKRNHEFTPENTRWSNGHRSCRTCYNVWLRKRRQATREAVAA</sequence>
<keyword evidence="11" id="KW-0804">Transcription</keyword>
<gene>
    <name evidence="13" type="ORF">GCM10010403_52000</name>
</gene>
<proteinExistence type="inferred from homology"/>
<keyword evidence="8" id="KW-0805">Transcription regulation</keyword>
<evidence type="ECO:0000256" key="10">
    <source>
        <dbReference type="ARBA" id="ARBA00023157"/>
    </source>
</evidence>
<dbReference type="PANTHER" id="PTHR38839:SF4">
    <property type="entry name" value="TRANSCRIPTIONAL REGULATOR WHIB"/>
    <property type="match status" value="1"/>
</dbReference>
<evidence type="ECO:0000256" key="6">
    <source>
        <dbReference type="ARBA" id="ARBA00023004"/>
    </source>
</evidence>
<evidence type="ECO:0000256" key="1">
    <source>
        <dbReference type="ARBA" id="ARBA00001966"/>
    </source>
</evidence>
<evidence type="ECO:0000256" key="2">
    <source>
        <dbReference type="ARBA" id="ARBA00004496"/>
    </source>
</evidence>
<dbReference type="EMBL" id="BAAASX010000029">
    <property type="protein sequence ID" value="GAA2351864.1"/>
    <property type="molecule type" value="Genomic_DNA"/>
</dbReference>
<keyword evidence="5" id="KW-0479">Metal-binding</keyword>
<keyword evidence="14" id="KW-1185">Reference proteome</keyword>
<evidence type="ECO:0000256" key="8">
    <source>
        <dbReference type="ARBA" id="ARBA00023015"/>
    </source>
</evidence>
<dbReference type="PANTHER" id="PTHR38839">
    <property type="entry name" value="TRANSCRIPTIONAL REGULATOR WHID-RELATED"/>
    <property type="match status" value="1"/>
</dbReference>
<dbReference type="PROSITE" id="PS51674">
    <property type="entry name" value="4FE4S_WBL"/>
    <property type="match status" value="1"/>
</dbReference>
<keyword evidence="10" id="KW-1015">Disulfide bond</keyword>
<evidence type="ECO:0000259" key="12">
    <source>
        <dbReference type="PROSITE" id="PS51674"/>
    </source>
</evidence>
<feature type="domain" description="4Fe-4S Wbl-type" evidence="12">
    <location>
        <begin position="10"/>
        <end position="68"/>
    </location>
</feature>
<keyword evidence="7" id="KW-0411">Iron-sulfur</keyword>
<keyword evidence="4" id="KW-0004">4Fe-4S</keyword>
<evidence type="ECO:0000256" key="5">
    <source>
        <dbReference type="ARBA" id="ARBA00022723"/>
    </source>
</evidence>
<name>A0ABN3GHY9_9ACTN</name>
<evidence type="ECO:0000256" key="7">
    <source>
        <dbReference type="ARBA" id="ARBA00023014"/>
    </source>
</evidence>